<evidence type="ECO:0000256" key="2">
    <source>
        <dbReference type="SAM" id="SignalP"/>
    </source>
</evidence>
<evidence type="ECO:0000259" key="3">
    <source>
        <dbReference type="Pfam" id="PF00061"/>
    </source>
</evidence>
<dbReference type="EMBL" id="JAZGQO010000021">
    <property type="protein sequence ID" value="KAK6166188.1"/>
    <property type="molecule type" value="Genomic_DNA"/>
</dbReference>
<name>A0AAN8J000_PATCE</name>
<reference evidence="4 5" key="1">
    <citation type="submission" date="2024-01" db="EMBL/GenBank/DDBJ databases">
        <title>The genome of the rayed Mediterranean limpet Patella caerulea (Linnaeus, 1758).</title>
        <authorList>
            <person name="Anh-Thu Weber A."/>
            <person name="Halstead-Nussloch G."/>
        </authorList>
    </citation>
    <scope>NUCLEOTIDE SEQUENCE [LARGE SCALE GENOMIC DNA]</scope>
    <source>
        <strain evidence="4">AATW-2023a</strain>
        <tissue evidence="4">Whole specimen</tissue>
    </source>
</reference>
<protein>
    <recommendedName>
        <fullName evidence="3">Lipocalin/cytosolic fatty-acid binding domain-containing protein</fullName>
    </recommendedName>
</protein>
<keyword evidence="1" id="KW-0446">Lipid-binding</keyword>
<dbReference type="SUPFAM" id="SSF50814">
    <property type="entry name" value="Lipocalins"/>
    <property type="match status" value="1"/>
</dbReference>
<dbReference type="GO" id="GO:0008289">
    <property type="term" value="F:lipid binding"/>
    <property type="evidence" value="ECO:0007669"/>
    <property type="project" value="UniProtKB-KW"/>
</dbReference>
<dbReference type="InterPro" id="IPR000566">
    <property type="entry name" value="Lipocln_cytosolic_FA-bd_dom"/>
</dbReference>
<dbReference type="Proteomes" id="UP001347796">
    <property type="component" value="Unassembled WGS sequence"/>
</dbReference>
<feature type="signal peptide" evidence="2">
    <location>
        <begin position="1"/>
        <end position="21"/>
    </location>
</feature>
<proteinExistence type="predicted"/>
<keyword evidence="5" id="KW-1185">Reference proteome</keyword>
<sequence length="200" mass="22352">MDLKTVIGFNLLIVMAVYVDAQCTMDRSYIDEDLDKDKFQGKWFVTSWYYHGTGQGKAPMLENAQTVYTLRNDGNWNITYAVGVLDGLCHKNPAMATTDKNSDRKIWVFDFFLHQILATDYDNFAVLYQCKNGMEFCTKADTQLVVLGRKPQANPGSKDAVDKVVESACIAVTDMLDVTQNESCLCDTGEISGILKACPL</sequence>
<feature type="chain" id="PRO_5043000629" description="Lipocalin/cytosolic fatty-acid binding domain-containing protein" evidence="2">
    <location>
        <begin position="22"/>
        <end position="200"/>
    </location>
</feature>
<comment type="caution">
    <text evidence="4">The sequence shown here is derived from an EMBL/GenBank/DDBJ whole genome shotgun (WGS) entry which is preliminary data.</text>
</comment>
<keyword evidence="2" id="KW-0732">Signal</keyword>
<dbReference type="InterPro" id="IPR012674">
    <property type="entry name" value="Calycin"/>
</dbReference>
<evidence type="ECO:0000256" key="1">
    <source>
        <dbReference type="ARBA" id="ARBA00023121"/>
    </source>
</evidence>
<dbReference type="Gene3D" id="2.40.128.20">
    <property type="match status" value="1"/>
</dbReference>
<feature type="domain" description="Lipocalin/cytosolic fatty-acid binding" evidence="3">
    <location>
        <begin position="113"/>
        <end position="181"/>
    </location>
</feature>
<accession>A0AAN8J000</accession>
<organism evidence="4 5">
    <name type="scientific">Patella caerulea</name>
    <name type="common">Rayed Mediterranean limpet</name>
    <dbReference type="NCBI Taxonomy" id="87958"/>
    <lineage>
        <taxon>Eukaryota</taxon>
        <taxon>Metazoa</taxon>
        <taxon>Spiralia</taxon>
        <taxon>Lophotrochozoa</taxon>
        <taxon>Mollusca</taxon>
        <taxon>Gastropoda</taxon>
        <taxon>Patellogastropoda</taxon>
        <taxon>Patelloidea</taxon>
        <taxon>Patellidae</taxon>
        <taxon>Patella</taxon>
    </lineage>
</organism>
<dbReference type="CDD" id="cd00301">
    <property type="entry name" value="lipocalin_FABP"/>
    <property type="match status" value="1"/>
</dbReference>
<dbReference type="Pfam" id="PF00061">
    <property type="entry name" value="Lipocalin"/>
    <property type="match status" value="1"/>
</dbReference>
<gene>
    <name evidence="4" type="ORF">SNE40_022945</name>
</gene>
<evidence type="ECO:0000313" key="4">
    <source>
        <dbReference type="EMBL" id="KAK6166188.1"/>
    </source>
</evidence>
<evidence type="ECO:0000313" key="5">
    <source>
        <dbReference type="Proteomes" id="UP001347796"/>
    </source>
</evidence>
<dbReference type="AlphaFoldDB" id="A0AAN8J000"/>